<dbReference type="Gene3D" id="1.10.10.10">
    <property type="entry name" value="Winged helix-like DNA-binding domain superfamily/Winged helix DNA-binding domain"/>
    <property type="match status" value="1"/>
</dbReference>
<dbReference type="GO" id="GO:0003700">
    <property type="term" value="F:DNA-binding transcription factor activity"/>
    <property type="evidence" value="ECO:0007669"/>
    <property type="project" value="TreeGrafter"/>
</dbReference>
<comment type="caution">
    <text evidence="2">The sequence shown here is derived from an EMBL/GenBank/DDBJ whole genome shotgun (WGS) entry which is preliminary data.</text>
</comment>
<dbReference type="PROSITE" id="PS51197">
    <property type="entry name" value="HTH_RRF2_2"/>
    <property type="match status" value="1"/>
</dbReference>
<dbReference type="InterPro" id="IPR000944">
    <property type="entry name" value="Tscrpt_reg_Rrf2"/>
</dbReference>
<dbReference type="AlphaFoldDB" id="A0A2M7R6A3"/>
<dbReference type="InterPro" id="IPR030489">
    <property type="entry name" value="TR_Rrf2-type_CS"/>
</dbReference>
<dbReference type="InterPro" id="IPR036390">
    <property type="entry name" value="WH_DNA-bd_sf"/>
</dbReference>
<evidence type="ECO:0000313" key="3">
    <source>
        <dbReference type="Proteomes" id="UP000230767"/>
    </source>
</evidence>
<dbReference type="Pfam" id="PF02082">
    <property type="entry name" value="Rrf2"/>
    <property type="match status" value="1"/>
</dbReference>
<name>A0A2M7R6A3_9BACT</name>
<sequence>MKISTKSQYGLRAMVYLAKFPQKICSLRSISKDEGISFDYLEKIISKLKKAGLIKAKRGVQGGYFLNKSPAEIKIREIIKALEGTTGLVKCMAAEKYHCPREKKCLTKIFWKKIQVSLNSIFDSSTLADLIKGSKAT</sequence>
<dbReference type="InterPro" id="IPR036388">
    <property type="entry name" value="WH-like_DNA-bd_sf"/>
</dbReference>
<keyword evidence="1" id="KW-0238">DNA-binding</keyword>
<evidence type="ECO:0000256" key="1">
    <source>
        <dbReference type="ARBA" id="ARBA00023125"/>
    </source>
</evidence>
<dbReference type="Proteomes" id="UP000230767">
    <property type="component" value="Unassembled WGS sequence"/>
</dbReference>
<dbReference type="NCBIfam" id="TIGR00738">
    <property type="entry name" value="rrf2_super"/>
    <property type="match status" value="1"/>
</dbReference>
<reference evidence="3" key="1">
    <citation type="submission" date="2017-09" db="EMBL/GenBank/DDBJ databases">
        <title>Depth-based differentiation of microbial function through sediment-hosted aquifers and enrichment of novel symbionts in the deep terrestrial subsurface.</title>
        <authorList>
            <person name="Probst A.J."/>
            <person name="Ladd B."/>
            <person name="Jarett J.K."/>
            <person name="Geller-Mcgrath D.E."/>
            <person name="Sieber C.M.K."/>
            <person name="Emerson J.B."/>
            <person name="Anantharaman K."/>
            <person name="Thomas B.C."/>
            <person name="Malmstrom R."/>
            <person name="Stieglmeier M."/>
            <person name="Klingl A."/>
            <person name="Woyke T."/>
            <person name="Ryan C.M."/>
            <person name="Banfield J.F."/>
        </authorList>
    </citation>
    <scope>NUCLEOTIDE SEQUENCE [LARGE SCALE GENOMIC DNA]</scope>
</reference>
<dbReference type="PANTHER" id="PTHR33221:SF5">
    <property type="entry name" value="HTH-TYPE TRANSCRIPTIONAL REGULATOR ISCR"/>
    <property type="match status" value="1"/>
</dbReference>
<gene>
    <name evidence="2" type="ORF">COY73_01980</name>
</gene>
<dbReference type="PANTHER" id="PTHR33221">
    <property type="entry name" value="WINGED HELIX-TURN-HELIX TRANSCRIPTIONAL REGULATOR, RRF2 FAMILY"/>
    <property type="match status" value="1"/>
</dbReference>
<dbReference type="EMBL" id="PFLW01000050">
    <property type="protein sequence ID" value="PIY89088.1"/>
    <property type="molecule type" value="Genomic_DNA"/>
</dbReference>
<proteinExistence type="predicted"/>
<accession>A0A2M7R6A3</accession>
<dbReference type="GO" id="GO:0005829">
    <property type="term" value="C:cytosol"/>
    <property type="evidence" value="ECO:0007669"/>
    <property type="project" value="TreeGrafter"/>
</dbReference>
<evidence type="ECO:0000313" key="2">
    <source>
        <dbReference type="EMBL" id="PIY89088.1"/>
    </source>
</evidence>
<organism evidence="2 3">
    <name type="scientific">Candidatus Nealsonbacteria bacterium CG_4_10_14_0_8_um_filter_37_14</name>
    <dbReference type="NCBI Taxonomy" id="1974684"/>
    <lineage>
        <taxon>Bacteria</taxon>
        <taxon>Candidatus Nealsoniibacteriota</taxon>
    </lineage>
</organism>
<dbReference type="PROSITE" id="PS01332">
    <property type="entry name" value="HTH_RRF2_1"/>
    <property type="match status" value="1"/>
</dbReference>
<dbReference type="GO" id="GO:0003677">
    <property type="term" value="F:DNA binding"/>
    <property type="evidence" value="ECO:0007669"/>
    <property type="project" value="UniProtKB-KW"/>
</dbReference>
<protein>
    <submittedName>
        <fullName evidence="2">AsnC family transcriptional regulator</fullName>
    </submittedName>
</protein>
<dbReference type="SUPFAM" id="SSF46785">
    <property type="entry name" value="Winged helix' DNA-binding domain"/>
    <property type="match status" value="1"/>
</dbReference>